<proteinExistence type="predicted"/>
<organism evidence="2 3">
    <name type="scientific">Anoxybacillus flavithermus (strain DSM 21510 / WK1)</name>
    <dbReference type="NCBI Taxonomy" id="491915"/>
    <lineage>
        <taxon>Bacteria</taxon>
        <taxon>Bacillati</taxon>
        <taxon>Bacillota</taxon>
        <taxon>Bacilli</taxon>
        <taxon>Bacillales</taxon>
        <taxon>Anoxybacillaceae</taxon>
        <taxon>Anoxybacillus</taxon>
    </lineage>
</organism>
<name>B7GKX2_ANOFW</name>
<dbReference type="eggNOG" id="ENOG502ZD84">
    <property type="taxonomic scope" value="Bacteria"/>
</dbReference>
<evidence type="ECO:0000313" key="2">
    <source>
        <dbReference type="EMBL" id="ACJ34618.1"/>
    </source>
</evidence>
<dbReference type="KEGG" id="afl:Aflv_2261"/>
<feature type="transmembrane region" description="Helical" evidence="1">
    <location>
        <begin position="7"/>
        <end position="32"/>
    </location>
</feature>
<feature type="transmembrane region" description="Helical" evidence="1">
    <location>
        <begin position="38"/>
        <end position="55"/>
    </location>
</feature>
<evidence type="ECO:0000256" key="1">
    <source>
        <dbReference type="SAM" id="Phobius"/>
    </source>
</evidence>
<gene>
    <name evidence="2" type="ordered locus">Aflv_2261</name>
</gene>
<dbReference type="EMBL" id="CP000922">
    <property type="protein sequence ID" value="ACJ34618.1"/>
    <property type="molecule type" value="Genomic_DNA"/>
</dbReference>
<keyword evidence="1" id="KW-0812">Transmembrane</keyword>
<dbReference type="HOGENOM" id="CLU_2857894_0_0_9"/>
<keyword evidence="1" id="KW-1133">Transmembrane helix</keyword>
<sequence>MTNKKWFLYFLLVGIPFSIHGLIVMVQCFFFYHDILEMIRGVLFLLIGLVALFFAKQYYKKTER</sequence>
<dbReference type="Proteomes" id="UP000000742">
    <property type="component" value="Chromosome"/>
</dbReference>
<dbReference type="AlphaFoldDB" id="B7GKX2"/>
<accession>B7GKX2</accession>
<dbReference type="STRING" id="491915.Aflv_2261"/>
<protein>
    <submittedName>
        <fullName evidence="2">Uncharacterized protein</fullName>
    </submittedName>
</protein>
<reference evidence="2 3" key="1">
    <citation type="journal article" date="2008" name="Genome Biol.">
        <title>Encapsulated in silica: genome, proteome and physiology of the thermophilic bacterium Anoxybacillus flavithermus WK1.</title>
        <authorList>
            <person name="Saw J.H."/>
            <person name="Mountain B.W."/>
            <person name="Feng L."/>
            <person name="Omelchenko M.V."/>
            <person name="Hou S."/>
            <person name="Saito J.A."/>
            <person name="Stott M.B."/>
            <person name="Li D."/>
            <person name="Zhao G."/>
            <person name="Wu J."/>
            <person name="Galperin M.Y."/>
            <person name="Koonin E.V."/>
            <person name="Makarova K.S."/>
            <person name="Wolf Y.I."/>
            <person name="Rigden D.J."/>
            <person name="Dunfield P.F."/>
            <person name="Wang L."/>
            <person name="Alam M."/>
        </authorList>
    </citation>
    <scope>NUCLEOTIDE SEQUENCE [LARGE SCALE GENOMIC DNA]</scope>
    <source>
        <strain evidence="3">DSM 21510 / WK1</strain>
    </source>
</reference>
<evidence type="ECO:0000313" key="3">
    <source>
        <dbReference type="Proteomes" id="UP000000742"/>
    </source>
</evidence>
<keyword evidence="1" id="KW-0472">Membrane</keyword>